<dbReference type="Proteomes" id="UP001244297">
    <property type="component" value="Unassembled WGS sequence"/>
</dbReference>
<keyword evidence="2" id="KW-1185">Reference proteome</keyword>
<dbReference type="EMBL" id="JAUFPT010000027">
    <property type="protein sequence ID" value="MDN3571006.1"/>
    <property type="molecule type" value="Genomic_DNA"/>
</dbReference>
<sequence length="61" mass="6537">MIRLSPDGTVGEANILDARTDDEAKALAATLSNGHGIDLWERARYLASFPPHSALYPAGSR</sequence>
<name>A0ABT8ANF7_9HYPH</name>
<accession>A0ABT8ANF7</accession>
<gene>
    <name evidence="1" type="ORF">QWZ18_10240</name>
</gene>
<comment type="caution">
    <text evidence="1">The sequence shown here is derived from an EMBL/GenBank/DDBJ whole genome shotgun (WGS) entry which is preliminary data.</text>
</comment>
<protein>
    <submittedName>
        <fullName evidence="1">Uncharacterized protein</fullName>
    </submittedName>
</protein>
<proteinExistence type="predicted"/>
<organism evidence="1 2">
    <name type="scientific">Methylobacterium longum</name>
    <dbReference type="NCBI Taxonomy" id="767694"/>
    <lineage>
        <taxon>Bacteria</taxon>
        <taxon>Pseudomonadati</taxon>
        <taxon>Pseudomonadota</taxon>
        <taxon>Alphaproteobacteria</taxon>
        <taxon>Hyphomicrobiales</taxon>
        <taxon>Methylobacteriaceae</taxon>
        <taxon>Methylobacterium</taxon>
    </lineage>
</organism>
<evidence type="ECO:0000313" key="2">
    <source>
        <dbReference type="Proteomes" id="UP001244297"/>
    </source>
</evidence>
<dbReference type="RefSeq" id="WP_238289308.1">
    <property type="nucleotide sequence ID" value="NZ_BPQS01000015.1"/>
</dbReference>
<evidence type="ECO:0000313" key="1">
    <source>
        <dbReference type="EMBL" id="MDN3571006.1"/>
    </source>
</evidence>
<reference evidence="2" key="1">
    <citation type="journal article" date="2019" name="Int. J. Syst. Evol. Microbiol.">
        <title>The Global Catalogue of Microorganisms (GCM) 10K type strain sequencing project: providing services to taxonomists for standard genome sequencing and annotation.</title>
        <authorList>
            <consortium name="The Broad Institute Genomics Platform"/>
            <consortium name="The Broad Institute Genome Sequencing Center for Infectious Disease"/>
            <person name="Wu L."/>
            <person name="Ma J."/>
        </authorList>
    </citation>
    <scope>NUCLEOTIDE SEQUENCE [LARGE SCALE GENOMIC DNA]</scope>
    <source>
        <strain evidence="2">CECT 7806</strain>
    </source>
</reference>